<evidence type="ECO:0000313" key="3">
    <source>
        <dbReference type="Proteomes" id="UP000823909"/>
    </source>
</evidence>
<protein>
    <recommendedName>
        <fullName evidence="1">PurM-like C-terminal domain-containing protein</fullName>
    </recommendedName>
</protein>
<dbReference type="SUPFAM" id="SSF56042">
    <property type="entry name" value="PurM C-terminal domain-like"/>
    <property type="match status" value="1"/>
</dbReference>
<dbReference type="SUPFAM" id="SSF55326">
    <property type="entry name" value="PurM N-terminal domain-like"/>
    <property type="match status" value="1"/>
</dbReference>
<gene>
    <name evidence="2" type="ORF">H9910_08180</name>
</gene>
<dbReference type="InterPro" id="IPR036921">
    <property type="entry name" value="PurM-like_N_sf"/>
</dbReference>
<dbReference type="InterPro" id="IPR010918">
    <property type="entry name" value="PurM-like_C_dom"/>
</dbReference>
<accession>A0A9D2RH94</accession>
<dbReference type="PANTHER" id="PTHR30303">
    <property type="entry name" value="HYDROGENASE ISOENZYMES FORMATION PROTEIN HYPE"/>
    <property type="match status" value="1"/>
</dbReference>
<evidence type="ECO:0000259" key="1">
    <source>
        <dbReference type="Pfam" id="PF02769"/>
    </source>
</evidence>
<comment type="caution">
    <text evidence="2">The sequence shown here is derived from an EMBL/GenBank/DDBJ whole genome shotgun (WGS) entry which is preliminary data.</text>
</comment>
<dbReference type="InterPro" id="IPR011854">
    <property type="entry name" value="HypE"/>
</dbReference>
<dbReference type="GO" id="GO:0051604">
    <property type="term" value="P:protein maturation"/>
    <property type="evidence" value="ECO:0007669"/>
    <property type="project" value="TreeGrafter"/>
</dbReference>
<organism evidence="2 3">
    <name type="scientific">Candidatus Mediterraneibacter quadrami</name>
    <dbReference type="NCBI Taxonomy" id="2838684"/>
    <lineage>
        <taxon>Bacteria</taxon>
        <taxon>Bacillati</taxon>
        <taxon>Bacillota</taxon>
        <taxon>Clostridia</taxon>
        <taxon>Lachnospirales</taxon>
        <taxon>Lachnospiraceae</taxon>
        <taxon>Mediterraneibacter</taxon>
    </lineage>
</organism>
<dbReference type="Gene3D" id="3.90.650.10">
    <property type="entry name" value="PurM-like C-terminal domain"/>
    <property type="match status" value="1"/>
</dbReference>
<dbReference type="InterPro" id="IPR036676">
    <property type="entry name" value="PurM-like_C_sf"/>
</dbReference>
<dbReference type="EMBL" id="DWUU01000048">
    <property type="protein sequence ID" value="HJD42968.1"/>
    <property type="molecule type" value="Genomic_DNA"/>
</dbReference>
<name>A0A9D2RH94_9FIRM</name>
<proteinExistence type="predicted"/>
<dbReference type="Gene3D" id="3.30.1330.10">
    <property type="entry name" value="PurM-like, N-terminal domain"/>
    <property type="match status" value="1"/>
</dbReference>
<dbReference type="AlphaFoldDB" id="A0A9D2RH94"/>
<sequence>MRTGKLTQTAWQRSVRRQLRTKRDEVISVPSPYENCSGIRTENGAEFMWADACAAGNGAKAGFYAVLHAAGNLAAKGAGAAGVSIRVMLPEGAEEDLLRDIAGEAERACAGMNIQITAFQGEVTMAEAQPVIYACAVGVRENIPGRDAEQQTAESRSGAELLMCGYAGLEGTLRILSESRADLSTRFTDTFLDGAERLEDELVTPGQVLRVFAADGNAAVRQIGSGGILAALWELCEQKEAGFEIDMHRIALKQETVEICEFYRLNPYQMTSVGSFLILTEHADEVLAALEKAGARAVRLGTAGKQNARVIRNGEETRYLDRPAPDELLRWQTERRETC</sequence>
<dbReference type="Pfam" id="PF02769">
    <property type="entry name" value="AIRS_C"/>
    <property type="match status" value="1"/>
</dbReference>
<feature type="domain" description="PurM-like C-terminal" evidence="1">
    <location>
        <begin position="189"/>
        <end position="307"/>
    </location>
</feature>
<evidence type="ECO:0000313" key="2">
    <source>
        <dbReference type="EMBL" id="HJD42968.1"/>
    </source>
</evidence>
<reference evidence="2" key="2">
    <citation type="submission" date="2021-04" db="EMBL/GenBank/DDBJ databases">
        <authorList>
            <person name="Gilroy R."/>
        </authorList>
    </citation>
    <scope>NUCLEOTIDE SEQUENCE</scope>
    <source>
        <strain evidence="2">ChiBcec15-3976</strain>
    </source>
</reference>
<reference evidence="2" key="1">
    <citation type="journal article" date="2021" name="PeerJ">
        <title>Extensive microbial diversity within the chicken gut microbiome revealed by metagenomics and culture.</title>
        <authorList>
            <person name="Gilroy R."/>
            <person name="Ravi A."/>
            <person name="Getino M."/>
            <person name="Pursley I."/>
            <person name="Horton D.L."/>
            <person name="Alikhan N.F."/>
            <person name="Baker D."/>
            <person name="Gharbi K."/>
            <person name="Hall N."/>
            <person name="Watson M."/>
            <person name="Adriaenssens E.M."/>
            <person name="Foster-Nyarko E."/>
            <person name="Jarju S."/>
            <person name="Secka A."/>
            <person name="Antonio M."/>
            <person name="Oren A."/>
            <person name="Chaudhuri R.R."/>
            <person name="La Ragione R."/>
            <person name="Hildebrand F."/>
            <person name="Pallen M.J."/>
        </authorList>
    </citation>
    <scope>NUCLEOTIDE SEQUENCE</scope>
    <source>
        <strain evidence="2">ChiBcec15-3976</strain>
    </source>
</reference>
<dbReference type="Proteomes" id="UP000823909">
    <property type="component" value="Unassembled WGS sequence"/>
</dbReference>
<dbReference type="PANTHER" id="PTHR30303:SF4">
    <property type="entry name" value="HYDROGENASE EXPRESSION_FORMATION PROTEIN HYPE"/>
    <property type="match status" value="1"/>
</dbReference>